<keyword evidence="4" id="KW-0539">Nucleus</keyword>
<organism evidence="5 6">
    <name type="scientific">Erythroxylum novogranatense</name>
    <dbReference type="NCBI Taxonomy" id="1862640"/>
    <lineage>
        <taxon>Eukaryota</taxon>
        <taxon>Viridiplantae</taxon>
        <taxon>Streptophyta</taxon>
        <taxon>Embryophyta</taxon>
        <taxon>Tracheophyta</taxon>
        <taxon>Spermatophyta</taxon>
        <taxon>Magnoliopsida</taxon>
        <taxon>eudicotyledons</taxon>
        <taxon>Gunneridae</taxon>
        <taxon>Pentapetalae</taxon>
        <taxon>rosids</taxon>
        <taxon>fabids</taxon>
        <taxon>Malpighiales</taxon>
        <taxon>Erythroxylaceae</taxon>
        <taxon>Erythroxylum</taxon>
    </lineage>
</organism>
<evidence type="ECO:0000256" key="2">
    <source>
        <dbReference type="ARBA" id="ARBA00023015"/>
    </source>
</evidence>
<evidence type="ECO:0000313" key="5">
    <source>
        <dbReference type="EMBL" id="KAJ8749429.1"/>
    </source>
</evidence>
<evidence type="ECO:0000256" key="4">
    <source>
        <dbReference type="ARBA" id="ARBA00023242"/>
    </source>
</evidence>
<dbReference type="InterPro" id="IPR044818">
    <property type="entry name" value="ILR3-like"/>
</dbReference>
<dbReference type="GO" id="GO:0006879">
    <property type="term" value="P:intracellular iron ion homeostasis"/>
    <property type="evidence" value="ECO:0007669"/>
    <property type="project" value="InterPro"/>
</dbReference>
<dbReference type="PANTHER" id="PTHR46133:SF9">
    <property type="entry name" value="TRANSCRIPTION FACTOR BHLH104"/>
    <property type="match status" value="1"/>
</dbReference>
<evidence type="ECO:0000313" key="6">
    <source>
        <dbReference type="Proteomes" id="UP001159364"/>
    </source>
</evidence>
<evidence type="ECO:0000256" key="3">
    <source>
        <dbReference type="ARBA" id="ARBA00023163"/>
    </source>
</evidence>
<dbReference type="EMBL" id="JAIWQS010000012">
    <property type="protein sequence ID" value="KAJ8749429.1"/>
    <property type="molecule type" value="Genomic_DNA"/>
</dbReference>
<dbReference type="PANTHER" id="PTHR46133">
    <property type="entry name" value="BHLH TRANSCRIPTION FACTOR"/>
    <property type="match status" value="1"/>
</dbReference>
<gene>
    <name evidence="5" type="ORF">K2173_025473</name>
</gene>
<proteinExistence type="predicted"/>
<name>A0AAV8SBK6_9ROSI</name>
<sequence length="170" mass="19478">MYINFKSIDVVRHSWDTDSDITNDIGFGLTWFGSEEDQQFPDDASFYRLVTKAYREKLQRERLNDRFLDLSTVLDPGRAAQKDKPTILDDALELKELNAKLLEEIKCVKVTILITFVPASRFVHAHLTAYQAAPNKMAVFPSYGLIPMWQYLPPATCDTSRDHELRPPAA</sequence>
<protein>
    <submittedName>
        <fullName evidence="5">Uncharacterized protein</fullName>
    </submittedName>
</protein>
<reference evidence="5 6" key="1">
    <citation type="submission" date="2021-09" db="EMBL/GenBank/DDBJ databases">
        <title>Genomic insights and catalytic innovation underlie evolution of tropane alkaloids biosynthesis.</title>
        <authorList>
            <person name="Wang Y.-J."/>
            <person name="Tian T."/>
            <person name="Huang J.-P."/>
            <person name="Huang S.-X."/>
        </authorList>
    </citation>
    <scope>NUCLEOTIDE SEQUENCE [LARGE SCALE GENOMIC DNA]</scope>
    <source>
        <strain evidence="5">KIB-2018</strain>
        <tissue evidence="5">Leaf</tissue>
    </source>
</reference>
<dbReference type="GO" id="GO:0005634">
    <property type="term" value="C:nucleus"/>
    <property type="evidence" value="ECO:0007669"/>
    <property type="project" value="UniProtKB-SubCell"/>
</dbReference>
<comment type="caution">
    <text evidence="5">The sequence shown here is derived from an EMBL/GenBank/DDBJ whole genome shotgun (WGS) entry which is preliminary data.</text>
</comment>
<keyword evidence="6" id="KW-1185">Reference proteome</keyword>
<evidence type="ECO:0000256" key="1">
    <source>
        <dbReference type="ARBA" id="ARBA00004123"/>
    </source>
</evidence>
<comment type="subcellular location">
    <subcellularLocation>
        <location evidence="1">Nucleus</location>
    </subcellularLocation>
</comment>
<dbReference type="AlphaFoldDB" id="A0AAV8SBK6"/>
<accession>A0AAV8SBK6</accession>
<dbReference type="SUPFAM" id="SSF47459">
    <property type="entry name" value="HLH, helix-loop-helix DNA-binding domain"/>
    <property type="match status" value="1"/>
</dbReference>
<dbReference type="Proteomes" id="UP001159364">
    <property type="component" value="Linkage Group LG12"/>
</dbReference>
<dbReference type="GO" id="GO:0046983">
    <property type="term" value="F:protein dimerization activity"/>
    <property type="evidence" value="ECO:0007669"/>
    <property type="project" value="InterPro"/>
</dbReference>
<dbReference type="InterPro" id="IPR036638">
    <property type="entry name" value="HLH_DNA-bd_sf"/>
</dbReference>
<dbReference type="GO" id="GO:0003700">
    <property type="term" value="F:DNA-binding transcription factor activity"/>
    <property type="evidence" value="ECO:0007669"/>
    <property type="project" value="InterPro"/>
</dbReference>
<keyword evidence="3" id="KW-0804">Transcription</keyword>
<keyword evidence="2" id="KW-0805">Transcription regulation</keyword>